<dbReference type="OrthoDB" id="5424209at2759"/>
<evidence type="ECO:0000256" key="1">
    <source>
        <dbReference type="SAM" id="MobiDB-lite"/>
    </source>
</evidence>
<evidence type="ECO:0000313" key="2">
    <source>
        <dbReference type="EMBL" id="KAF8483854.1"/>
    </source>
</evidence>
<keyword evidence="3" id="KW-1185">Reference proteome</keyword>
<proteinExistence type="predicted"/>
<evidence type="ECO:0000313" key="3">
    <source>
        <dbReference type="Proteomes" id="UP000759537"/>
    </source>
</evidence>
<gene>
    <name evidence="2" type="ORF">DFH94DRAFT_792531</name>
</gene>
<dbReference type="AlphaFoldDB" id="A0A9P5N1H3"/>
<feature type="region of interest" description="Disordered" evidence="1">
    <location>
        <begin position="1"/>
        <end position="20"/>
    </location>
</feature>
<dbReference type="EMBL" id="WHVB01000004">
    <property type="protein sequence ID" value="KAF8483854.1"/>
    <property type="molecule type" value="Genomic_DNA"/>
</dbReference>
<protein>
    <submittedName>
        <fullName evidence="2">Uncharacterized protein</fullName>
    </submittedName>
</protein>
<reference evidence="2" key="1">
    <citation type="submission" date="2019-10" db="EMBL/GenBank/DDBJ databases">
        <authorList>
            <consortium name="DOE Joint Genome Institute"/>
            <person name="Kuo A."/>
            <person name="Miyauchi S."/>
            <person name="Kiss E."/>
            <person name="Drula E."/>
            <person name="Kohler A."/>
            <person name="Sanchez-Garcia M."/>
            <person name="Andreopoulos B."/>
            <person name="Barry K.W."/>
            <person name="Bonito G."/>
            <person name="Buee M."/>
            <person name="Carver A."/>
            <person name="Chen C."/>
            <person name="Cichocki N."/>
            <person name="Clum A."/>
            <person name="Culley D."/>
            <person name="Crous P.W."/>
            <person name="Fauchery L."/>
            <person name="Girlanda M."/>
            <person name="Hayes R."/>
            <person name="Keri Z."/>
            <person name="LaButti K."/>
            <person name="Lipzen A."/>
            <person name="Lombard V."/>
            <person name="Magnuson J."/>
            <person name="Maillard F."/>
            <person name="Morin E."/>
            <person name="Murat C."/>
            <person name="Nolan M."/>
            <person name="Ohm R."/>
            <person name="Pangilinan J."/>
            <person name="Pereira M."/>
            <person name="Perotto S."/>
            <person name="Peter M."/>
            <person name="Riley R."/>
            <person name="Sitrit Y."/>
            <person name="Stielow B."/>
            <person name="Szollosi G."/>
            <person name="Zifcakova L."/>
            <person name="Stursova M."/>
            <person name="Spatafora J.W."/>
            <person name="Tedersoo L."/>
            <person name="Vaario L.-M."/>
            <person name="Yamada A."/>
            <person name="Yan M."/>
            <person name="Wang P."/>
            <person name="Xu J."/>
            <person name="Bruns T."/>
            <person name="Baldrian P."/>
            <person name="Vilgalys R."/>
            <person name="Henrissat B."/>
            <person name="Grigoriev I.V."/>
            <person name="Hibbett D."/>
            <person name="Nagy L.G."/>
            <person name="Martin F.M."/>
        </authorList>
    </citation>
    <scope>NUCLEOTIDE SEQUENCE</scope>
    <source>
        <strain evidence="2">Prilba</strain>
    </source>
</reference>
<dbReference type="Proteomes" id="UP000759537">
    <property type="component" value="Unassembled WGS sequence"/>
</dbReference>
<comment type="caution">
    <text evidence="2">The sequence shown here is derived from an EMBL/GenBank/DDBJ whole genome shotgun (WGS) entry which is preliminary data.</text>
</comment>
<reference evidence="2" key="2">
    <citation type="journal article" date="2020" name="Nat. Commun.">
        <title>Large-scale genome sequencing of mycorrhizal fungi provides insights into the early evolution of symbiotic traits.</title>
        <authorList>
            <person name="Miyauchi S."/>
            <person name="Kiss E."/>
            <person name="Kuo A."/>
            <person name="Drula E."/>
            <person name="Kohler A."/>
            <person name="Sanchez-Garcia M."/>
            <person name="Morin E."/>
            <person name="Andreopoulos B."/>
            <person name="Barry K.W."/>
            <person name="Bonito G."/>
            <person name="Buee M."/>
            <person name="Carver A."/>
            <person name="Chen C."/>
            <person name="Cichocki N."/>
            <person name="Clum A."/>
            <person name="Culley D."/>
            <person name="Crous P.W."/>
            <person name="Fauchery L."/>
            <person name="Girlanda M."/>
            <person name="Hayes R.D."/>
            <person name="Keri Z."/>
            <person name="LaButti K."/>
            <person name="Lipzen A."/>
            <person name="Lombard V."/>
            <person name="Magnuson J."/>
            <person name="Maillard F."/>
            <person name="Murat C."/>
            <person name="Nolan M."/>
            <person name="Ohm R.A."/>
            <person name="Pangilinan J."/>
            <person name="Pereira M.F."/>
            <person name="Perotto S."/>
            <person name="Peter M."/>
            <person name="Pfister S."/>
            <person name="Riley R."/>
            <person name="Sitrit Y."/>
            <person name="Stielow J.B."/>
            <person name="Szollosi G."/>
            <person name="Zifcakova L."/>
            <person name="Stursova M."/>
            <person name="Spatafora J.W."/>
            <person name="Tedersoo L."/>
            <person name="Vaario L.M."/>
            <person name="Yamada A."/>
            <person name="Yan M."/>
            <person name="Wang P."/>
            <person name="Xu J."/>
            <person name="Bruns T."/>
            <person name="Baldrian P."/>
            <person name="Vilgalys R."/>
            <person name="Dunand C."/>
            <person name="Henrissat B."/>
            <person name="Grigoriev I.V."/>
            <person name="Hibbett D."/>
            <person name="Nagy L.G."/>
            <person name="Martin F.M."/>
        </authorList>
    </citation>
    <scope>NUCLEOTIDE SEQUENCE</scope>
    <source>
        <strain evidence="2">Prilba</strain>
    </source>
</reference>
<name>A0A9P5N1H3_9AGAM</name>
<organism evidence="2 3">
    <name type="scientific">Russula ochroleuca</name>
    <dbReference type="NCBI Taxonomy" id="152965"/>
    <lineage>
        <taxon>Eukaryota</taxon>
        <taxon>Fungi</taxon>
        <taxon>Dikarya</taxon>
        <taxon>Basidiomycota</taxon>
        <taxon>Agaricomycotina</taxon>
        <taxon>Agaricomycetes</taxon>
        <taxon>Russulales</taxon>
        <taxon>Russulaceae</taxon>
        <taxon>Russula</taxon>
    </lineage>
</organism>
<accession>A0A9P5N1H3</accession>
<sequence length="384" mass="42740">MSCVSVATQQEGNGSPVSPTTTTAFGDLSYPGAVSDFYGLPTNPICIYRTGDEWLVPQGPEAQRVPREARPTWPTLHIEVYELLDSVGINWSTIDPVRFAEEGKKEADPVYLWIGVVPRSLSFEDAQDAAVAFRDGPRLLEHDPSEDPIASIQYAFTPSLGIQIAPKAPLYSREPDKRRVDIAILGSKAHIDALEGMMGKIGRELIFLRTYQRELDNLGEAVEGEKVRGTRVREDYQVKLANVRQTISDVNDFHSDITKYWSTPSQRVLGYVLHAPPISLATDPKQLKEDWALIDLDLDKIDWDTFKGNVVYLGGRTRSPKHFDANGEECLLVVKNGNTTRVTIGRVTGIESAIREYGSYGLKRTSLEVAVYPYSHKDGAFSPR</sequence>